<feature type="compositionally biased region" description="Polar residues" evidence="3">
    <location>
        <begin position="192"/>
        <end position="201"/>
    </location>
</feature>
<dbReference type="OrthoDB" id="10041077at2759"/>
<feature type="region of interest" description="Disordered" evidence="3">
    <location>
        <begin position="397"/>
        <end position="429"/>
    </location>
</feature>
<keyword evidence="6" id="KW-1185">Reference proteome</keyword>
<dbReference type="AlphaFoldDB" id="A0A9N9RNP8"/>
<feature type="region of interest" description="Disordered" evidence="3">
    <location>
        <begin position="480"/>
        <end position="517"/>
    </location>
</feature>
<dbReference type="InterPro" id="IPR036034">
    <property type="entry name" value="PDZ_sf"/>
</dbReference>
<feature type="region of interest" description="Disordered" evidence="3">
    <location>
        <begin position="188"/>
        <end position="211"/>
    </location>
</feature>
<dbReference type="EMBL" id="OU895877">
    <property type="protein sequence ID" value="CAG9800249.1"/>
    <property type="molecule type" value="Genomic_DNA"/>
</dbReference>
<evidence type="ECO:0000256" key="1">
    <source>
        <dbReference type="ARBA" id="ARBA00004496"/>
    </source>
</evidence>
<dbReference type="Gene3D" id="2.30.42.10">
    <property type="match status" value="1"/>
</dbReference>
<dbReference type="PANTHER" id="PTHR15963:SF5">
    <property type="entry name" value="SHORT SPINDLE 6, ISOFORM A"/>
    <property type="match status" value="1"/>
</dbReference>
<feature type="compositionally biased region" description="Polar residues" evidence="3">
    <location>
        <begin position="255"/>
        <end position="277"/>
    </location>
</feature>
<feature type="domain" description="PDZ" evidence="4">
    <location>
        <begin position="51"/>
        <end position="139"/>
    </location>
</feature>
<dbReference type="PROSITE" id="PS50106">
    <property type="entry name" value="PDZ"/>
    <property type="match status" value="1"/>
</dbReference>
<proteinExistence type="predicted"/>
<dbReference type="InterPro" id="IPR001478">
    <property type="entry name" value="PDZ"/>
</dbReference>
<dbReference type="SUPFAM" id="SSF50156">
    <property type="entry name" value="PDZ domain-like"/>
    <property type="match status" value="1"/>
</dbReference>
<gene>
    <name evidence="5" type="ORF">CHIRRI_LOCUS3199</name>
</gene>
<feature type="region of interest" description="Disordered" evidence="3">
    <location>
        <begin position="255"/>
        <end position="320"/>
    </location>
</feature>
<name>A0A9N9RNP8_9DIPT</name>
<protein>
    <recommendedName>
        <fullName evidence="4">PDZ domain-containing protein</fullName>
    </recommendedName>
</protein>
<dbReference type="PANTHER" id="PTHR15963">
    <property type="entry name" value="GENERAL RECEPTOR FOR PHOSPHOINOSITIDES 1-ASSOCIATED SCAFFOLD PROTEIN-RELATED"/>
    <property type="match status" value="1"/>
</dbReference>
<feature type="compositionally biased region" description="Basic residues" evidence="3">
    <location>
        <begin position="397"/>
        <end position="413"/>
    </location>
</feature>
<reference evidence="5" key="1">
    <citation type="submission" date="2022-01" db="EMBL/GenBank/DDBJ databases">
        <authorList>
            <person name="King R."/>
        </authorList>
    </citation>
    <scope>NUCLEOTIDE SEQUENCE</scope>
</reference>
<feature type="compositionally biased region" description="Basic residues" evidence="3">
    <location>
        <begin position="1"/>
        <end position="10"/>
    </location>
</feature>
<evidence type="ECO:0000256" key="2">
    <source>
        <dbReference type="ARBA" id="ARBA00022490"/>
    </source>
</evidence>
<organism evidence="5 6">
    <name type="scientific">Chironomus riparius</name>
    <dbReference type="NCBI Taxonomy" id="315576"/>
    <lineage>
        <taxon>Eukaryota</taxon>
        <taxon>Metazoa</taxon>
        <taxon>Ecdysozoa</taxon>
        <taxon>Arthropoda</taxon>
        <taxon>Hexapoda</taxon>
        <taxon>Insecta</taxon>
        <taxon>Pterygota</taxon>
        <taxon>Neoptera</taxon>
        <taxon>Endopterygota</taxon>
        <taxon>Diptera</taxon>
        <taxon>Nematocera</taxon>
        <taxon>Chironomoidea</taxon>
        <taxon>Chironomidae</taxon>
        <taxon>Chironominae</taxon>
        <taxon>Chironomus</taxon>
    </lineage>
</organism>
<comment type="subcellular location">
    <subcellularLocation>
        <location evidence="1">Cytoplasm</location>
    </subcellularLocation>
</comment>
<feature type="region of interest" description="Disordered" evidence="3">
    <location>
        <begin position="1"/>
        <end position="25"/>
    </location>
</feature>
<evidence type="ECO:0000313" key="5">
    <source>
        <dbReference type="EMBL" id="CAG9800249.1"/>
    </source>
</evidence>
<evidence type="ECO:0000256" key="3">
    <source>
        <dbReference type="SAM" id="MobiDB-lite"/>
    </source>
</evidence>
<dbReference type="GO" id="GO:0005737">
    <property type="term" value="C:cytoplasm"/>
    <property type="evidence" value="ECO:0007669"/>
    <property type="project" value="UniProtKB-SubCell"/>
</dbReference>
<dbReference type="SMART" id="SM00228">
    <property type="entry name" value="PDZ"/>
    <property type="match status" value="1"/>
</dbReference>
<evidence type="ECO:0000259" key="4">
    <source>
        <dbReference type="PROSITE" id="PS50106"/>
    </source>
</evidence>
<evidence type="ECO:0000313" key="6">
    <source>
        <dbReference type="Proteomes" id="UP001153620"/>
    </source>
</evidence>
<reference evidence="5" key="2">
    <citation type="submission" date="2022-10" db="EMBL/GenBank/DDBJ databases">
        <authorList>
            <consortium name="ENA_rothamsted_submissions"/>
            <consortium name="culmorum"/>
            <person name="King R."/>
        </authorList>
    </citation>
    <scope>NUCLEOTIDE SEQUENCE</scope>
</reference>
<accession>A0A9N9RNP8</accession>
<feature type="compositionally biased region" description="Polar residues" evidence="3">
    <location>
        <begin position="494"/>
        <end position="503"/>
    </location>
</feature>
<keyword evidence="2" id="KW-0963">Cytoplasm</keyword>
<dbReference type="Proteomes" id="UP001153620">
    <property type="component" value="Chromosome 1"/>
</dbReference>
<feature type="compositionally biased region" description="Low complexity" evidence="3">
    <location>
        <begin position="278"/>
        <end position="298"/>
    </location>
</feature>
<dbReference type="CDD" id="cd06713">
    <property type="entry name" value="PDZ_tamalin_CYTIP-like"/>
    <property type="match status" value="1"/>
</dbReference>
<dbReference type="Pfam" id="PF00595">
    <property type="entry name" value="PDZ"/>
    <property type="match status" value="1"/>
</dbReference>
<dbReference type="InterPro" id="IPR052122">
    <property type="entry name" value="Intracell_Traff_Signaling_Reg"/>
</dbReference>
<sequence>MAERKKKFPNRHVFSDDELEAPPPQTQILERVKSDRMIASTSIDEDRRRRTIIVEKKKGSYGFTLQSYGIHYQKEREVEMITYVDHVEYDGPAYKSGMREGDVILSINGTDMENADHKTLVNFIKHCDSRMRMVVLFENCVRKVELHMRYIQLQEILQNKMAELEGIVMKEKEIVDGKWKTHSLPARKKATDNVNDTQISPSDHESTTLPYTRPLSTEDVAKLSKQQHQIIPPPAQFILAYQYLDPYHKHIIKSSTPNSSGEYLVSNTSSSSLPRSHNNYFISSNENNSYSSLSNQQSPLQRTTNQPQHHHHHHVQDSSSLEYTNMHNASDHQPQQKSSKSRRHCHAIHSCNPCMGHLIRRGNDKANDKGNDKDNTSLDAYDLASPCCEANCVPVKRRSRHHKEHHHKHKHRDKERPPRPRSQSHASTQVENPMHFDNVKHEHHANNYDISSQLASQCSLHSCNSSDHCHRNAVENPGYTSSLSNDTLWDPKSDTGTTCNRQSAFKPRPTSVYQTTSTAPNHSYIHHRYVHPSQVQPIQNSITTTHAYIPPQYNNSKPKSWDNLGKTGGTGNYASGINNNAYMNYQASTNNKGQQQQQQIPQGHVIISRKSNQAPYGRYSAYTEIENYVPAPQAFLQEETITKTTIITTKSTENLINNAQYDESCECLAQPRTASTTTTQRSPKPVISSNCAACNNAANNFNNVNQSYQGYYSNLTRNNPTRYIPTKTEITRL</sequence>